<dbReference type="Gene3D" id="3.20.20.370">
    <property type="entry name" value="Glycoside hydrolase/deacetylase"/>
    <property type="match status" value="1"/>
</dbReference>
<proteinExistence type="predicted"/>
<dbReference type="EMBL" id="CP048286">
    <property type="protein sequence ID" value="QHW33801.1"/>
    <property type="molecule type" value="Genomic_DNA"/>
</dbReference>
<dbReference type="InterPro" id="IPR002509">
    <property type="entry name" value="NODB_dom"/>
</dbReference>
<comment type="subcellular location">
    <subcellularLocation>
        <location evidence="1">Secreted</location>
    </subcellularLocation>
</comment>
<dbReference type="KEGG" id="prz:GZH47_25380"/>
<gene>
    <name evidence="5" type="ORF">GZH47_25380</name>
</gene>
<feature type="domain" description="NodB homology" evidence="4">
    <location>
        <begin position="133"/>
        <end position="393"/>
    </location>
</feature>
<feature type="region of interest" description="Disordered" evidence="3">
    <location>
        <begin position="367"/>
        <end position="393"/>
    </location>
</feature>
<dbReference type="RefSeq" id="WP_162643799.1">
    <property type="nucleotide sequence ID" value="NZ_CP048286.1"/>
</dbReference>
<dbReference type="PROSITE" id="PS51677">
    <property type="entry name" value="NODB"/>
    <property type="match status" value="1"/>
</dbReference>
<evidence type="ECO:0000259" key="4">
    <source>
        <dbReference type="PROSITE" id="PS51677"/>
    </source>
</evidence>
<dbReference type="InterPro" id="IPR051398">
    <property type="entry name" value="Polysacch_Deacetylase"/>
</dbReference>
<keyword evidence="2" id="KW-0732">Signal</keyword>
<accession>A0A6C0P630</accession>
<evidence type="ECO:0000256" key="2">
    <source>
        <dbReference type="ARBA" id="ARBA00022729"/>
    </source>
</evidence>
<evidence type="ECO:0000256" key="1">
    <source>
        <dbReference type="ARBA" id="ARBA00004613"/>
    </source>
</evidence>
<dbReference type="Pfam" id="PF01522">
    <property type="entry name" value="Polysacc_deac_1"/>
    <property type="match status" value="1"/>
</dbReference>
<dbReference type="AlphaFoldDB" id="A0A6C0P630"/>
<dbReference type="GO" id="GO:0005576">
    <property type="term" value="C:extracellular region"/>
    <property type="evidence" value="ECO:0007669"/>
    <property type="project" value="UniProtKB-SubCell"/>
</dbReference>
<dbReference type="PANTHER" id="PTHR34216">
    <property type="match status" value="1"/>
</dbReference>
<evidence type="ECO:0000313" key="6">
    <source>
        <dbReference type="Proteomes" id="UP000479114"/>
    </source>
</evidence>
<sequence length="393" mass="43473">MSLKSRIYLLSSLLLGLTVLCGMLTIQAYHSRLPLIGRLYGEGSASIAVNSETAAPLFSGLRPGPDEPHATYYKNRVLVLMYHEVEQVPHDIGALSAAKFERQLELMKANNFHWITMDQYRDFILRGAPVPNNAVLLTFDDGYASFYQYAYPILSKYEAPATSFLNVCTVGNPKEAGVPKLNWSQVKEMSRNGISFYSHSFDSHRYAPTDAKGKHMIAALTGRIYLKELGRRETESEYERRVKADLEQANVILERELGSPNHVLAFPYGAFSKSLLHISAQLGIDVTLTVKDGLDSTGQNNGFRLNAGGKQDNPELLLALMKHAPQRLGHAHFDRAPERKREALWTLAGMAIVAALLAQSAGKLILEKRRTESPSQDSGSEPPKAPTSKESTG</sequence>
<dbReference type="GO" id="GO:0005975">
    <property type="term" value="P:carbohydrate metabolic process"/>
    <property type="evidence" value="ECO:0007669"/>
    <property type="project" value="InterPro"/>
</dbReference>
<evidence type="ECO:0000256" key="3">
    <source>
        <dbReference type="SAM" id="MobiDB-lite"/>
    </source>
</evidence>
<dbReference type="Proteomes" id="UP000479114">
    <property type="component" value="Chromosome"/>
</dbReference>
<reference evidence="5 6" key="1">
    <citation type="submission" date="2020-02" db="EMBL/GenBank/DDBJ databases">
        <title>Paenibacillus sp. nov., isolated from rhizosphere soil of tomato.</title>
        <authorList>
            <person name="Weon H.-Y."/>
            <person name="Lee S.A."/>
        </authorList>
    </citation>
    <scope>NUCLEOTIDE SEQUENCE [LARGE SCALE GENOMIC DNA]</scope>
    <source>
        <strain evidence="5 6">14171R-81</strain>
    </source>
</reference>
<organism evidence="5 6">
    <name type="scientific">Paenibacillus rhizovicinus</name>
    <dbReference type="NCBI Taxonomy" id="2704463"/>
    <lineage>
        <taxon>Bacteria</taxon>
        <taxon>Bacillati</taxon>
        <taxon>Bacillota</taxon>
        <taxon>Bacilli</taxon>
        <taxon>Bacillales</taxon>
        <taxon>Paenibacillaceae</taxon>
        <taxon>Paenibacillus</taxon>
    </lineage>
</organism>
<protein>
    <submittedName>
        <fullName evidence="5">Polysaccharide deacetylase family protein</fullName>
    </submittedName>
</protein>
<name>A0A6C0P630_9BACL</name>
<dbReference type="GO" id="GO:0016810">
    <property type="term" value="F:hydrolase activity, acting on carbon-nitrogen (but not peptide) bonds"/>
    <property type="evidence" value="ECO:0007669"/>
    <property type="project" value="InterPro"/>
</dbReference>
<evidence type="ECO:0000313" key="5">
    <source>
        <dbReference type="EMBL" id="QHW33801.1"/>
    </source>
</evidence>
<dbReference type="InterPro" id="IPR011330">
    <property type="entry name" value="Glyco_hydro/deAcase_b/a-brl"/>
</dbReference>
<keyword evidence="6" id="KW-1185">Reference proteome</keyword>
<dbReference type="PANTHER" id="PTHR34216:SF3">
    <property type="entry name" value="POLY-BETA-1,6-N-ACETYL-D-GLUCOSAMINE N-DEACETYLASE"/>
    <property type="match status" value="1"/>
</dbReference>
<dbReference type="SUPFAM" id="SSF88713">
    <property type="entry name" value="Glycoside hydrolase/deacetylase"/>
    <property type="match status" value="1"/>
</dbReference>